<keyword evidence="7" id="KW-0256">Endoplasmic reticulum</keyword>
<keyword evidence="9 12" id="KW-0472">Membrane</keyword>
<feature type="domain" description="Ribophorin II third" evidence="14">
    <location>
        <begin position="34"/>
        <end position="159"/>
    </location>
</feature>
<dbReference type="GO" id="GO:0006487">
    <property type="term" value="P:protein N-linked glycosylation"/>
    <property type="evidence" value="ECO:0007669"/>
    <property type="project" value="TreeGrafter"/>
</dbReference>
<feature type="transmembrane region" description="Helical" evidence="12">
    <location>
        <begin position="191"/>
        <end position="210"/>
    </location>
</feature>
<evidence type="ECO:0000259" key="15">
    <source>
        <dbReference type="Pfam" id="PF25147"/>
    </source>
</evidence>
<evidence type="ECO:0000256" key="1">
    <source>
        <dbReference type="ARBA" id="ARBA00002791"/>
    </source>
</evidence>
<protein>
    <recommendedName>
        <fullName evidence="11">Ribophorin II</fullName>
    </recommendedName>
    <alternativeName>
        <fullName evidence="10">Ribophorin-2</fullName>
    </alternativeName>
</protein>
<comment type="caution">
    <text evidence="16">The sequence shown here is derived from an EMBL/GenBank/DDBJ whole genome shotgun (WGS) entry which is preliminary data.</text>
</comment>
<evidence type="ECO:0000256" key="6">
    <source>
        <dbReference type="ARBA" id="ARBA00022729"/>
    </source>
</evidence>
<evidence type="ECO:0000256" key="13">
    <source>
        <dbReference type="SAM" id="SignalP"/>
    </source>
</evidence>
<name>A0A9N9FPN7_9GLOM</name>
<evidence type="ECO:0000256" key="11">
    <source>
        <dbReference type="ARBA" id="ARBA00032139"/>
    </source>
</evidence>
<sequence>MTRACFLFHYLKYLLVALILFASTCAGGSISIQNIKLTVITPEREAQISKSLAYPETLSSPLILSPDDTLKLSLNIQDKDSDKDFLPHQALLTLTDDKTREQYVLVIKVRGKGKARVELDMKAAPDDLTSHSGNYSMEIILGTTSHSNPLRYRLGTLSIEGTIKLPPKAPIVFGPRPEIHHVFRDGERSPALWISYTFSIIVLTPWIILLGGWRYIKVNLSLLVSKPTESLTIIAFLSSLLAMESLLFGYWTSFNLLQTLPWLAASSLVAFMTGQRALTKVQTWRLDGLH</sequence>
<evidence type="ECO:0000256" key="4">
    <source>
        <dbReference type="ARBA" id="ARBA00009038"/>
    </source>
</evidence>
<reference evidence="16" key="1">
    <citation type="submission" date="2021-06" db="EMBL/GenBank/DDBJ databases">
        <authorList>
            <person name="Kallberg Y."/>
            <person name="Tangrot J."/>
            <person name="Rosling A."/>
        </authorList>
    </citation>
    <scope>NUCLEOTIDE SEQUENCE</scope>
    <source>
        <strain evidence="16">BR232B</strain>
    </source>
</reference>
<evidence type="ECO:0000313" key="17">
    <source>
        <dbReference type="Proteomes" id="UP000789739"/>
    </source>
</evidence>
<dbReference type="GO" id="GO:0008250">
    <property type="term" value="C:oligosaccharyltransferase complex"/>
    <property type="evidence" value="ECO:0007669"/>
    <property type="project" value="InterPro"/>
</dbReference>
<keyword evidence="5 12" id="KW-0812">Transmembrane</keyword>
<evidence type="ECO:0000256" key="2">
    <source>
        <dbReference type="ARBA" id="ARBA00004477"/>
    </source>
</evidence>
<dbReference type="InterPro" id="IPR008814">
    <property type="entry name" value="Swp1"/>
</dbReference>
<keyword evidence="6 13" id="KW-0732">Signal</keyword>
<comment type="function">
    <text evidence="1">Subunit of the oligosaccharyl transferase (OST) complex that catalyzes the initial transfer of a defined glycan (Glc(3)Man(9)GlcNAc(2) in eukaryotes) from the lipid carrier dolichol-pyrophosphate to an asparagine residue within an Asn-X-Ser/Thr consensus motif in nascent polypeptide chains, the first step in protein N-glycosylation. N-glycosylation occurs cotranslationally and the complex associates with the Sec61 complex at the channel-forming translocon complex that mediates protein translocation across the endoplasmic reticulum (ER). All subunits are required for a maximal enzyme activity.</text>
</comment>
<evidence type="ECO:0000256" key="5">
    <source>
        <dbReference type="ARBA" id="ARBA00022692"/>
    </source>
</evidence>
<evidence type="ECO:0000256" key="10">
    <source>
        <dbReference type="ARBA" id="ARBA00030078"/>
    </source>
</evidence>
<dbReference type="OrthoDB" id="432292at2759"/>
<evidence type="ECO:0000256" key="8">
    <source>
        <dbReference type="ARBA" id="ARBA00022989"/>
    </source>
</evidence>
<gene>
    <name evidence="16" type="ORF">PBRASI_LOCUS4917</name>
</gene>
<evidence type="ECO:0000259" key="14">
    <source>
        <dbReference type="Pfam" id="PF23860"/>
    </source>
</evidence>
<feature type="signal peptide" evidence="13">
    <location>
        <begin position="1"/>
        <end position="26"/>
    </location>
</feature>
<feature type="transmembrane region" description="Helical" evidence="12">
    <location>
        <begin position="231"/>
        <end position="253"/>
    </location>
</feature>
<dbReference type="Pfam" id="PF25147">
    <property type="entry name" value="Ribophorin_II_C"/>
    <property type="match status" value="1"/>
</dbReference>
<feature type="domain" description="Ribophorin II C-terminal" evidence="15">
    <location>
        <begin position="183"/>
        <end position="285"/>
    </location>
</feature>
<evidence type="ECO:0000256" key="3">
    <source>
        <dbReference type="ARBA" id="ARBA00004922"/>
    </source>
</evidence>
<accession>A0A9N9FPN7</accession>
<evidence type="ECO:0000256" key="12">
    <source>
        <dbReference type="SAM" id="Phobius"/>
    </source>
</evidence>
<dbReference type="InterPro" id="IPR055374">
    <property type="entry name" value="Ribophorin_II_3rd"/>
</dbReference>
<dbReference type="InterPro" id="IPR056790">
    <property type="entry name" value="Ribophorin_II_C"/>
</dbReference>
<dbReference type="Pfam" id="PF23860">
    <property type="entry name" value="Ribophorin_II_3rd"/>
    <property type="match status" value="1"/>
</dbReference>
<feature type="transmembrane region" description="Helical" evidence="12">
    <location>
        <begin position="259"/>
        <end position="278"/>
    </location>
</feature>
<dbReference type="AlphaFoldDB" id="A0A9N9FPN7"/>
<organism evidence="16 17">
    <name type="scientific">Paraglomus brasilianum</name>
    <dbReference type="NCBI Taxonomy" id="144538"/>
    <lineage>
        <taxon>Eukaryota</taxon>
        <taxon>Fungi</taxon>
        <taxon>Fungi incertae sedis</taxon>
        <taxon>Mucoromycota</taxon>
        <taxon>Glomeromycotina</taxon>
        <taxon>Glomeromycetes</taxon>
        <taxon>Paraglomerales</taxon>
        <taxon>Paraglomeraceae</taxon>
        <taxon>Paraglomus</taxon>
    </lineage>
</organism>
<dbReference type="Proteomes" id="UP000789739">
    <property type="component" value="Unassembled WGS sequence"/>
</dbReference>
<evidence type="ECO:0000256" key="9">
    <source>
        <dbReference type="ARBA" id="ARBA00023136"/>
    </source>
</evidence>
<comment type="subcellular location">
    <subcellularLocation>
        <location evidence="2">Endoplasmic reticulum membrane</location>
        <topology evidence="2">Multi-pass membrane protein</topology>
    </subcellularLocation>
</comment>
<evidence type="ECO:0000313" key="16">
    <source>
        <dbReference type="EMBL" id="CAG8547657.1"/>
    </source>
</evidence>
<comment type="pathway">
    <text evidence="3">Protein modification; protein glycosylation.</text>
</comment>
<evidence type="ECO:0000256" key="7">
    <source>
        <dbReference type="ARBA" id="ARBA00022824"/>
    </source>
</evidence>
<dbReference type="PANTHER" id="PTHR12640:SF0">
    <property type="entry name" value="DOLICHYL-DIPHOSPHOOLIGOSACCHARIDE--PROTEIN GLYCOSYLTRANSFERASE SUBUNIT 2"/>
    <property type="match status" value="1"/>
</dbReference>
<feature type="chain" id="PRO_5044242282" description="Ribophorin II" evidence="13">
    <location>
        <begin position="27"/>
        <end position="290"/>
    </location>
</feature>
<dbReference type="PANTHER" id="PTHR12640">
    <property type="entry name" value="RIBOPHORIN II"/>
    <property type="match status" value="1"/>
</dbReference>
<dbReference type="EMBL" id="CAJVPI010000538">
    <property type="protein sequence ID" value="CAG8547657.1"/>
    <property type="molecule type" value="Genomic_DNA"/>
</dbReference>
<keyword evidence="17" id="KW-1185">Reference proteome</keyword>
<proteinExistence type="inferred from homology"/>
<comment type="similarity">
    <text evidence="4">Belongs to the SWP1 family.</text>
</comment>
<keyword evidence="8 12" id="KW-1133">Transmembrane helix</keyword>